<evidence type="ECO:0000256" key="3">
    <source>
        <dbReference type="ARBA" id="ARBA00022729"/>
    </source>
</evidence>
<dbReference type="AlphaFoldDB" id="A0A844QNC8"/>
<dbReference type="GO" id="GO:0042597">
    <property type="term" value="C:periplasmic space"/>
    <property type="evidence" value="ECO:0007669"/>
    <property type="project" value="UniProtKB-SubCell"/>
</dbReference>
<evidence type="ECO:0000313" key="6">
    <source>
        <dbReference type="EMBL" id="MVA99351.1"/>
    </source>
</evidence>
<evidence type="ECO:0000256" key="4">
    <source>
        <dbReference type="SAM" id="SignalP"/>
    </source>
</evidence>
<dbReference type="EMBL" id="WPHG01000005">
    <property type="protein sequence ID" value="MVA99351.1"/>
    <property type="molecule type" value="Genomic_DNA"/>
</dbReference>
<dbReference type="Gene3D" id="3.40.190.10">
    <property type="entry name" value="Periplasmic binding protein-like II"/>
    <property type="match status" value="2"/>
</dbReference>
<comment type="caution">
    <text evidence="6">The sequence shown here is derived from an EMBL/GenBank/DDBJ whole genome shotgun (WGS) entry which is preliminary data.</text>
</comment>
<gene>
    <name evidence="6" type="ORF">GN330_19065</name>
</gene>
<dbReference type="InterPro" id="IPR015168">
    <property type="entry name" value="SsuA/THI5"/>
</dbReference>
<comment type="subcellular location">
    <subcellularLocation>
        <location evidence="1">Periplasm</location>
    </subcellularLocation>
</comment>
<proteinExistence type="inferred from homology"/>
<keyword evidence="7" id="KW-1185">Reference proteome</keyword>
<dbReference type="Proteomes" id="UP000463224">
    <property type="component" value="Unassembled WGS sequence"/>
</dbReference>
<name>A0A844QNC8_9HYPH</name>
<evidence type="ECO:0000259" key="5">
    <source>
        <dbReference type="Pfam" id="PF09084"/>
    </source>
</evidence>
<feature type="signal peptide" evidence="4">
    <location>
        <begin position="1"/>
        <end position="33"/>
    </location>
</feature>
<keyword evidence="3 4" id="KW-0732">Signal</keyword>
<organism evidence="6 7">
    <name type="scientific">Nitratireductor arenosus</name>
    <dbReference type="NCBI Taxonomy" id="2682096"/>
    <lineage>
        <taxon>Bacteria</taxon>
        <taxon>Pseudomonadati</taxon>
        <taxon>Pseudomonadota</taxon>
        <taxon>Alphaproteobacteria</taxon>
        <taxon>Hyphomicrobiales</taxon>
        <taxon>Phyllobacteriaceae</taxon>
        <taxon>Nitratireductor</taxon>
    </lineage>
</organism>
<accession>A0A844QNC8</accession>
<reference evidence="6 7" key="1">
    <citation type="submission" date="2019-12" db="EMBL/GenBank/DDBJ databases">
        <title>Nitratireductor arenosus sp. nov., Isolated from sea sand, Jeju island, South Korea.</title>
        <authorList>
            <person name="Kim W."/>
        </authorList>
    </citation>
    <scope>NUCLEOTIDE SEQUENCE [LARGE SCALE GENOMIC DNA]</scope>
    <source>
        <strain evidence="6 7">CAU 1489</strain>
    </source>
</reference>
<comment type="similarity">
    <text evidence="2">Belongs to the bacterial solute-binding protein SsuA/TauA family.</text>
</comment>
<evidence type="ECO:0000313" key="7">
    <source>
        <dbReference type="Proteomes" id="UP000463224"/>
    </source>
</evidence>
<dbReference type="PANTHER" id="PTHR30024:SF47">
    <property type="entry name" value="TAURINE-BINDING PERIPLASMIC PROTEIN"/>
    <property type="match status" value="1"/>
</dbReference>
<dbReference type="Pfam" id="PF09084">
    <property type="entry name" value="NMT1"/>
    <property type="match status" value="1"/>
</dbReference>
<evidence type="ECO:0000256" key="1">
    <source>
        <dbReference type="ARBA" id="ARBA00004418"/>
    </source>
</evidence>
<feature type="chain" id="PRO_5032708123" evidence="4">
    <location>
        <begin position="34"/>
        <end position="344"/>
    </location>
</feature>
<dbReference type="SUPFAM" id="SSF53850">
    <property type="entry name" value="Periplasmic binding protein-like II"/>
    <property type="match status" value="1"/>
</dbReference>
<dbReference type="PANTHER" id="PTHR30024">
    <property type="entry name" value="ALIPHATIC SULFONATES-BINDING PROTEIN-RELATED"/>
    <property type="match status" value="1"/>
</dbReference>
<protein>
    <submittedName>
        <fullName evidence="6">ABC transporter substrate-binding protein</fullName>
    </submittedName>
</protein>
<feature type="domain" description="SsuA/THI5-like" evidence="5">
    <location>
        <begin position="45"/>
        <end position="256"/>
    </location>
</feature>
<dbReference type="RefSeq" id="WP_156714429.1">
    <property type="nucleotide sequence ID" value="NZ_WPHG01000005.1"/>
</dbReference>
<sequence length="344" mass="37116">MTQEKTSGFWRRFTLAAVLATATVGAVSSIASAADKVVIGALRFTSHAAGFIAYEKGYFKDEGIDAEFSFFQAAQPIAVATASGDVDFGIAGVTGGFMNLADKGAVRLVAGVLHEKKGVDGMMILASNQAYEAGLDAVDKLPGHSLAMTQVGSTFHYMTARIAEKVGFSLDEMKLVPLQKVGSMIGALKSGQVDSMIMVPHIAKGIVGAGDAKQLGWLYDYAEYQISGLFTSTKNIEERREMVERFVRAYAKGIADFNRVMLAADADPAERDEMVKIIHKYVYNERPYEDAAPLIISGAMNLNDAGALDITDVEKQMKWFQDAGLVPTSLTLDKLADTSFVETY</sequence>
<dbReference type="GO" id="GO:0042918">
    <property type="term" value="P:alkanesulfonate transmembrane transport"/>
    <property type="evidence" value="ECO:0007669"/>
    <property type="project" value="TreeGrafter"/>
</dbReference>
<evidence type="ECO:0000256" key="2">
    <source>
        <dbReference type="ARBA" id="ARBA00010742"/>
    </source>
</evidence>